<feature type="transmembrane region" description="Helical" evidence="1">
    <location>
        <begin position="29"/>
        <end position="47"/>
    </location>
</feature>
<evidence type="ECO:0008006" key="4">
    <source>
        <dbReference type="Google" id="ProtNLM"/>
    </source>
</evidence>
<feature type="transmembrane region" description="Helical" evidence="1">
    <location>
        <begin position="59"/>
        <end position="77"/>
    </location>
</feature>
<organism evidence="2 3">
    <name type="scientific">Paramecium pentaurelia</name>
    <dbReference type="NCBI Taxonomy" id="43138"/>
    <lineage>
        <taxon>Eukaryota</taxon>
        <taxon>Sar</taxon>
        <taxon>Alveolata</taxon>
        <taxon>Ciliophora</taxon>
        <taxon>Intramacronucleata</taxon>
        <taxon>Oligohymenophorea</taxon>
        <taxon>Peniculida</taxon>
        <taxon>Parameciidae</taxon>
        <taxon>Paramecium</taxon>
    </lineage>
</organism>
<accession>A0A8S1VM30</accession>
<evidence type="ECO:0000256" key="1">
    <source>
        <dbReference type="SAM" id="Phobius"/>
    </source>
</evidence>
<evidence type="ECO:0000313" key="2">
    <source>
        <dbReference type="EMBL" id="CAD8176642.1"/>
    </source>
</evidence>
<keyword evidence="1" id="KW-1133">Transmembrane helix</keyword>
<dbReference type="OrthoDB" id="300469at2759"/>
<feature type="transmembrane region" description="Helical" evidence="1">
    <location>
        <begin position="155"/>
        <end position="176"/>
    </location>
</feature>
<proteinExistence type="predicted"/>
<dbReference type="EMBL" id="CAJJDO010000065">
    <property type="protein sequence ID" value="CAD8176642.1"/>
    <property type="molecule type" value="Genomic_DNA"/>
</dbReference>
<sequence>MNKFLLTFKDKKIEKDYQDNKLNTLQKPIFYWLLAMSFALNLFKMILDYTYYSVNNKSWMNLGFVLLVIVELILVCYKKQYIKYALIISNLSAGLLQINFDENNTFPQEYYSYGSYYAMLSVVVYFMSDFPYSLFQVIIHLSMKICFTTIKSHRIDMLGIILGLITNVFLVLTLYICDWNSRRQFLLNLREVRWEESLPIIVKKPYYLFTYKDKNMSFQVNRSYNHEFFPYYNQDDCCGCNFRHFLRKCKVENNNLEIYLFDKRNENLDFDLGMFYWIRLSQLSYYIGETQIVNIKLYSKINESSSKNISNQKDSNKVLTLKTLFIGCIFNVSLQQQRNYFNKFS</sequence>
<dbReference type="Proteomes" id="UP000689195">
    <property type="component" value="Unassembled WGS sequence"/>
</dbReference>
<keyword evidence="3" id="KW-1185">Reference proteome</keyword>
<comment type="caution">
    <text evidence="2">The sequence shown here is derived from an EMBL/GenBank/DDBJ whole genome shotgun (WGS) entry which is preliminary data.</text>
</comment>
<gene>
    <name evidence="2" type="ORF">PPENT_87.1.T0650185</name>
</gene>
<dbReference type="AlphaFoldDB" id="A0A8S1VM30"/>
<reference evidence="2" key="1">
    <citation type="submission" date="2021-01" db="EMBL/GenBank/DDBJ databases">
        <authorList>
            <consortium name="Genoscope - CEA"/>
            <person name="William W."/>
        </authorList>
    </citation>
    <scope>NUCLEOTIDE SEQUENCE</scope>
</reference>
<protein>
    <recommendedName>
        <fullName evidence="4">Transmembrane protein</fullName>
    </recommendedName>
</protein>
<name>A0A8S1VM30_9CILI</name>
<keyword evidence="1" id="KW-0812">Transmembrane</keyword>
<feature type="transmembrane region" description="Helical" evidence="1">
    <location>
        <begin position="115"/>
        <end position="135"/>
    </location>
</feature>
<keyword evidence="1" id="KW-0472">Membrane</keyword>
<evidence type="ECO:0000313" key="3">
    <source>
        <dbReference type="Proteomes" id="UP000689195"/>
    </source>
</evidence>